<sequence>MGRLKAAPTLIVAFLFFVWGLIPTAFASTTKPEVVWAGVGFSGNWGERASLYPFTSSFFCNSQTATCDPEESIETWARQRLLGDQQRDYPFSVKLGQLDTERLEQIGLVITIANESISSEKMIVGDASKTTFLTSYSIIGSALFFDVQSKKMIFSVPLVTRYTTAYEQLPGADHHRQVFRNLLQDETRDLNFFSEMAQRLRRSKLDFSPSAYVRITQSTFGDAVKKRFSSAGYVNTSEKFLATFFENVFVKETGYALIPNAVGHAVGNKIATRIPSGDLTIELPEPGYEMTLHVAKLMFSRKPGRRSDSLCWGGKIEWRMNELLFGSERVGHADIKNVNCAVVGKQTQLSHDVEFMKLLLGTAETFAKQFSKPDRGWLKKHTDDEKVARQGIEKIHSIFATDL</sequence>
<gene>
    <name evidence="1" type="ORF">IDSA_08915</name>
</gene>
<evidence type="ECO:0000313" key="2">
    <source>
        <dbReference type="Proteomes" id="UP000054363"/>
    </source>
</evidence>
<dbReference type="STRING" id="435908.IDSA_08915"/>
<dbReference type="eggNOG" id="ENOG5032TX3">
    <property type="taxonomic scope" value="Bacteria"/>
</dbReference>
<reference evidence="1 2" key="1">
    <citation type="submission" date="2014-06" db="EMBL/GenBank/DDBJ databases">
        <title>The draft genome sequence of Idiomarina salinarum ISL-52.</title>
        <authorList>
            <person name="Du J."/>
            <person name="Shao Z."/>
        </authorList>
    </citation>
    <scope>NUCLEOTIDE SEQUENCE [LARGE SCALE GENOMIC DNA]</scope>
    <source>
        <strain evidence="1 2">ISL-52</strain>
    </source>
</reference>
<organism evidence="1 2">
    <name type="scientific">Pseudidiomarina salinarum</name>
    <dbReference type="NCBI Taxonomy" id="435908"/>
    <lineage>
        <taxon>Bacteria</taxon>
        <taxon>Pseudomonadati</taxon>
        <taxon>Pseudomonadota</taxon>
        <taxon>Gammaproteobacteria</taxon>
        <taxon>Alteromonadales</taxon>
        <taxon>Idiomarinaceae</taxon>
        <taxon>Pseudidiomarina</taxon>
    </lineage>
</organism>
<accession>A0A094L793</accession>
<keyword evidence="2" id="KW-1185">Reference proteome</keyword>
<proteinExistence type="predicted"/>
<dbReference type="OrthoDB" id="7054791at2"/>
<name>A0A094L793_9GAMM</name>
<evidence type="ECO:0000313" key="1">
    <source>
        <dbReference type="EMBL" id="KFZ30643.1"/>
    </source>
</evidence>
<dbReference type="EMBL" id="JPER01000004">
    <property type="protein sequence ID" value="KFZ30643.1"/>
    <property type="molecule type" value="Genomic_DNA"/>
</dbReference>
<comment type="caution">
    <text evidence="1">The sequence shown here is derived from an EMBL/GenBank/DDBJ whole genome shotgun (WGS) entry which is preliminary data.</text>
</comment>
<protein>
    <submittedName>
        <fullName evidence="1">Uncharacterized protein</fullName>
    </submittedName>
</protein>
<dbReference type="Proteomes" id="UP000054363">
    <property type="component" value="Unassembled WGS sequence"/>
</dbReference>
<dbReference type="AlphaFoldDB" id="A0A094L793"/>
<dbReference type="RefSeq" id="WP_034775949.1">
    <property type="nucleotide sequence ID" value="NZ_JPER01000004.1"/>
</dbReference>